<accession>A0ABW5QUU6</accession>
<name>A0ABW5QUU6_9BACL</name>
<evidence type="ECO:0000256" key="5">
    <source>
        <dbReference type="ARBA" id="ARBA00023008"/>
    </source>
</evidence>
<dbReference type="PANTHER" id="PTHR10638:SF41">
    <property type="entry name" value="AMINE OXIDASE"/>
    <property type="match status" value="1"/>
</dbReference>
<dbReference type="Pfam" id="PF02728">
    <property type="entry name" value="Cu_amine_oxidN3"/>
    <property type="match status" value="1"/>
</dbReference>
<dbReference type="SUPFAM" id="SSF54416">
    <property type="entry name" value="Amine oxidase N-terminal region"/>
    <property type="match status" value="2"/>
</dbReference>
<feature type="domain" description="Copper amine oxidase N3-terminal" evidence="9">
    <location>
        <begin position="136"/>
        <end position="226"/>
    </location>
</feature>
<dbReference type="InterPro" id="IPR015798">
    <property type="entry name" value="Cu_amine_oxidase_C"/>
</dbReference>
<comment type="caution">
    <text evidence="10">The sequence shown here is derived from an EMBL/GenBank/DDBJ whole genome shotgun (WGS) entry which is preliminary data.</text>
</comment>
<evidence type="ECO:0000259" key="8">
    <source>
        <dbReference type="Pfam" id="PF02727"/>
    </source>
</evidence>
<comment type="PTM">
    <text evidence="6">Topaquinone (TPQ) is generated by copper-dependent autoxidation of a specific tyrosyl residue.</text>
</comment>
<evidence type="ECO:0000256" key="2">
    <source>
        <dbReference type="ARBA" id="ARBA00022723"/>
    </source>
</evidence>
<proteinExistence type="inferred from homology"/>
<protein>
    <recommendedName>
        <fullName evidence="6">Amine oxidase</fullName>
        <ecNumber evidence="6">1.4.3.-</ecNumber>
    </recommendedName>
</protein>
<dbReference type="PANTHER" id="PTHR10638">
    <property type="entry name" value="COPPER AMINE OXIDASE"/>
    <property type="match status" value="1"/>
</dbReference>
<evidence type="ECO:0000259" key="9">
    <source>
        <dbReference type="Pfam" id="PF02728"/>
    </source>
</evidence>
<comment type="similarity">
    <text evidence="1 6">Belongs to the copper/topaquinone oxidase family.</text>
</comment>
<evidence type="ECO:0000256" key="1">
    <source>
        <dbReference type="ARBA" id="ARBA00007983"/>
    </source>
</evidence>
<evidence type="ECO:0000313" key="10">
    <source>
        <dbReference type="EMBL" id="MFD2660246.1"/>
    </source>
</evidence>
<feature type="domain" description="Copper amine oxidase catalytic" evidence="7">
    <location>
        <begin position="255"/>
        <end position="662"/>
    </location>
</feature>
<evidence type="ECO:0000256" key="4">
    <source>
        <dbReference type="ARBA" id="ARBA00023002"/>
    </source>
</evidence>
<sequence length="686" mass="76158">MRRKWLIPLIAASIAVSSTGIGYGAFGIGRLSAAEVEAIVYHPLNALTPEEIEKAARIVKESAYGDASLYFAEIKLEEPDKAKVWEWEYSDGSARLPRQATFTAVKQEKPYEGVVDLDNGTVVQWKAVPEGWPLYTEYGQTGDIVKKDPAAVAALEKRGITDLSKVRFSDGPLGDYGPELTPKGSRLAMSVPRPIIEGAVNSFAHPMDGLAFLVDLNAKKVVKIYDYATPPVPTDPNDYSKVIKSARTEQIKPLIITQPEGASFSVKGNKIDWQNWNFHFRLDPRVGPIVSTVTYSESGEKRKIMYEGYLGGMMVPYGDPDPAWLYKIFMDAGEYGVGMSTRPLNMGSDVPQNATLFDAAINDTAGKATVIKDAFAVFERYADPEWSHNGDARERRELVLRSIATIGNYDYVLDWVFMQNGSIKLMVGATGLAQIKAVDTETMHDATAAEDTRNGTLVDTNIVAPTHQHIFNFRLDLDIDGETNTVGEILPRAETVPNPEFARSEMVTIEKTYEKEQDAIQKFDPDKIVLVTSDSEENKLGYPTGYQIIPYAGGTHPFMEEPLFTKTDYVLKRAEFINHHIWVTPYKKDEQYSEGKYTTHNTDTGLGLWTRQNRPIADTDTVVWMTTGTTHVMRAEEFPIMPTEWVTAMIKPWNFFNETPTLDLLEPAAEPAASSDGAAADAADGE</sequence>
<comment type="cofactor">
    <cofactor evidence="6">
        <name>Cu cation</name>
        <dbReference type="ChEBI" id="CHEBI:23378"/>
    </cofactor>
    <text evidence="6">Contains 1 topaquinone per subunit.</text>
</comment>
<organism evidence="10 11">
    <name type="scientific">Paenibacillus thailandensis</name>
    <dbReference type="NCBI Taxonomy" id="393250"/>
    <lineage>
        <taxon>Bacteria</taxon>
        <taxon>Bacillati</taxon>
        <taxon>Bacillota</taxon>
        <taxon>Bacilli</taxon>
        <taxon>Bacillales</taxon>
        <taxon>Paenibacillaceae</taxon>
        <taxon>Paenibacillus</taxon>
    </lineage>
</organism>
<dbReference type="Gene3D" id="2.70.98.20">
    <property type="entry name" value="Copper amine oxidase, catalytic domain"/>
    <property type="match status" value="1"/>
</dbReference>
<dbReference type="InterPro" id="IPR000269">
    <property type="entry name" value="Cu_amine_oxidase"/>
</dbReference>
<dbReference type="InterPro" id="IPR036460">
    <property type="entry name" value="Cu_amine_oxidase_C_sf"/>
</dbReference>
<dbReference type="Gene3D" id="3.10.450.40">
    <property type="match status" value="2"/>
</dbReference>
<evidence type="ECO:0000313" key="11">
    <source>
        <dbReference type="Proteomes" id="UP001597493"/>
    </source>
</evidence>
<dbReference type="Pfam" id="PF01179">
    <property type="entry name" value="Cu_amine_oxid"/>
    <property type="match status" value="1"/>
</dbReference>
<keyword evidence="3 6" id="KW-0801">TPQ</keyword>
<dbReference type="InterPro" id="IPR049947">
    <property type="entry name" value="Cu_Am_Ox_Cu-bd"/>
</dbReference>
<keyword evidence="5 6" id="KW-0186">Copper</keyword>
<feature type="domain" description="Copper amine oxidase N2-terminal" evidence="8">
    <location>
        <begin position="42"/>
        <end position="127"/>
    </location>
</feature>
<dbReference type="PROSITE" id="PS01165">
    <property type="entry name" value="COPPER_AMINE_OXID_2"/>
    <property type="match status" value="1"/>
</dbReference>
<evidence type="ECO:0000256" key="6">
    <source>
        <dbReference type="RuleBase" id="RU000672"/>
    </source>
</evidence>
<evidence type="ECO:0000256" key="3">
    <source>
        <dbReference type="ARBA" id="ARBA00022772"/>
    </source>
</evidence>
<dbReference type="InterPro" id="IPR015800">
    <property type="entry name" value="Cu_amine_oxidase_N2"/>
</dbReference>
<dbReference type="SUPFAM" id="SSF49998">
    <property type="entry name" value="Amine oxidase catalytic domain"/>
    <property type="match status" value="1"/>
</dbReference>
<dbReference type="Proteomes" id="UP001597493">
    <property type="component" value="Unassembled WGS sequence"/>
</dbReference>
<keyword evidence="11" id="KW-1185">Reference proteome</keyword>
<reference evidence="11" key="1">
    <citation type="journal article" date="2019" name="Int. J. Syst. Evol. Microbiol.">
        <title>The Global Catalogue of Microorganisms (GCM) 10K type strain sequencing project: providing services to taxonomists for standard genome sequencing and annotation.</title>
        <authorList>
            <consortium name="The Broad Institute Genomics Platform"/>
            <consortium name="The Broad Institute Genome Sequencing Center for Infectious Disease"/>
            <person name="Wu L."/>
            <person name="Ma J."/>
        </authorList>
    </citation>
    <scope>NUCLEOTIDE SEQUENCE [LARGE SCALE GENOMIC DNA]</scope>
    <source>
        <strain evidence="11">TISTR 1827</strain>
    </source>
</reference>
<evidence type="ECO:0000259" key="7">
    <source>
        <dbReference type="Pfam" id="PF01179"/>
    </source>
</evidence>
<dbReference type="InterPro" id="IPR016182">
    <property type="entry name" value="Cu_amine_oxidase_N-reg"/>
</dbReference>
<dbReference type="InterPro" id="IPR049948">
    <property type="entry name" value="Cu_Am_ox_TPQ-bd"/>
</dbReference>
<keyword evidence="4 6" id="KW-0560">Oxidoreductase</keyword>
<dbReference type="Pfam" id="PF02727">
    <property type="entry name" value="Cu_amine_oxidN2"/>
    <property type="match status" value="1"/>
</dbReference>
<dbReference type="RefSeq" id="WP_379271293.1">
    <property type="nucleotide sequence ID" value="NZ_JBHUGT010000018.1"/>
</dbReference>
<dbReference type="InterPro" id="IPR015802">
    <property type="entry name" value="Cu_amine_oxidase_N3"/>
</dbReference>
<keyword evidence="2 6" id="KW-0479">Metal-binding</keyword>
<dbReference type="EC" id="1.4.3.-" evidence="6"/>
<gene>
    <name evidence="10" type="primary">tynA</name>
    <name evidence="10" type="ORF">ACFSW5_08170</name>
</gene>
<dbReference type="EMBL" id="JBHUMY010000007">
    <property type="protein sequence ID" value="MFD2660246.1"/>
    <property type="molecule type" value="Genomic_DNA"/>
</dbReference>
<dbReference type="PROSITE" id="PS01164">
    <property type="entry name" value="COPPER_AMINE_OXID_1"/>
    <property type="match status" value="1"/>
</dbReference>